<dbReference type="PRINTS" id="PR01438">
    <property type="entry name" value="UNVRSLSTRESS"/>
</dbReference>
<name>A0ABN2W1D6_9ACTN</name>
<reference evidence="3 4" key="1">
    <citation type="journal article" date="2019" name="Int. J. Syst. Evol. Microbiol.">
        <title>The Global Catalogue of Microorganisms (GCM) 10K type strain sequencing project: providing services to taxonomists for standard genome sequencing and annotation.</title>
        <authorList>
            <consortium name="The Broad Institute Genomics Platform"/>
            <consortium name="The Broad Institute Genome Sequencing Center for Infectious Disease"/>
            <person name="Wu L."/>
            <person name="Ma J."/>
        </authorList>
    </citation>
    <scope>NUCLEOTIDE SEQUENCE [LARGE SCALE GENOMIC DNA]</scope>
    <source>
        <strain evidence="3 4">JCM 15749</strain>
    </source>
</reference>
<dbReference type="Gene3D" id="3.40.50.620">
    <property type="entry name" value="HUPs"/>
    <property type="match status" value="1"/>
</dbReference>
<evidence type="ECO:0000259" key="2">
    <source>
        <dbReference type="Pfam" id="PF00582"/>
    </source>
</evidence>
<dbReference type="Pfam" id="PF00582">
    <property type="entry name" value="Usp"/>
    <property type="match status" value="1"/>
</dbReference>
<dbReference type="SUPFAM" id="SSF52402">
    <property type="entry name" value="Adenine nucleotide alpha hydrolases-like"/>
    <property type="match status" value="1"/>
</dbReference>
<keyword evidence="4" id="KW-1185">Reference proteome</keyword>
<organism evidence="3 4">
    <name type="scientific">Aeromicrobium halocynthiae</name>
    <dbReference type="NCBI Taxonomy" id="560557"/>
    <lineage>
        <taxon>Bacteria</taxon>
        <taxon>Bacillati</taxon>
        <taxon>Actinomycetota</taxon>
        <taxon>Actinomycetes</taxon>
        <taxon>Propionibacteriales</taxon>
        <taxon>Nocardioidaceae</taxon>
        <taxon>Aeromicrobium</taxon>
    </lineage>
</organism>
<evidence type="ECO:0000256" key="1">
    <source>
        <dbReference type="ARBA" id="ARBA00008791"/>
    </source>
</evidence>
<dbReference type="InterPro" id="IPR006016">
    <property type="entry name" value="UspA"/>
</dbReference>
<evidence type="ECO:0000313" key="3">
    <source>
        <dbReference type="EMBL" id="GAA2079364.1"/>
    </source>
</evidence>
<dbReference type="Proteomes" id="UP001501480">
    <property type="component" value="Unassembled WGS sequence"/>
</dbReference>
<comment type="caution">
    <text evidence="3">The sequence shown here is derived from an EMBL/GenBank/DDBJ whole genome shotgun (WGS) entry which is preliminary data.</text>
</comment>
<dbReference type="InterPro" id="IPR014729">
    <property type="entry name" value="Rossmann-like_a/b/a_fold"/>
</dbReference>
<gene>
    <name evidence="3" type="ORF">GCM10009821_19340</name>
</gene>
<dbReference type="CDD" id="cd00293">
    <property type="entry name" value="USP-like"/>
    <property type="match status" value="1"/>
</dbReference>
<feature type="domain" description="UspA" evidence="2">
    <location>
        <begin position="6"/>
        <end position="144"/>
    </location>
</feature>
<comment type="similarity">
    <text evidence="1">Belongs to the universal stress protein A family.</text>
</comment>
<dbReference type="InterPro" id="IPR006015">
    <property type="entry name" value="Universal_stress_UspA"/>
</dbReference>
<dbReference type="RefSeq" id="WP_344327433.1">
    <property type="nucleotide sequence ID" value="NZ_BAAAPY010000006.1"/>
</dbReference>
<evidence type="ECO:0000313" key="4">
    <source>
        <dbReference type="Proteomes" id="UP001501480"/>
    </source>
</evidence>
<accession>A0ABN2W1D6</accession>
<dbReference type="PANTHER" id="PTHR46553">
    <property type="entry name" value="ADENINE NUCLEOTIDE ALPHA HYDROLASES-LIKE SUPERFAMILY PROTEIN"/>
    <property type="match status" value="1"/>
</dbReference>
<dbReference type="EMBL" id="BAAAPY010000006">
    <property type="protein sequence ID" value="GAA2079364.1"/>
    <property type="molecule type" value="Genomic_DNA"/>
</dbReference>
<protein>
    <recommendedName>
        <fullName evidence="2">UspA domain-containing protein</fullName>
    </recommendedName>
</protein>
<proteinExistence type="inferred from homology"/>
<dbReference type="PANTHER" id="PTHR46553:SF3">
    <property type="entry name" value="ADENINE NUCLEOTIDE ALPHA HYDROLASES-LIKE SUPERFAMILY PROTEIN"/>
    <property type="match status" value="1"/>
</dbReference>
<sequence length="186" mass="19751">MSTQHAIVVGHDGSSFSDDALRWALRWAARTGLEVVLVRSWSITTAPRPTTATAGYVPPLADYAEAVRERLRADTAALRETAPEVVVRFEAAHGAAANRLVALSEQAELVVVGPRGRGGFRGLVLGSVAEQVSRHAHCPVVVVRGNADPADAERTMVLDSAFEDGAFEDGTVEDGTVEDGAFEDET</sequence>